<protein>
    <submittedName>
        <fullName evidence="5">NADPH-dependent FMN reductase</fullName>
        <ecNumber evidence="5">1.5.1.38</ecNumber>
    </submittedName>
</protein>
<comment type="caution">
    <text evidence="5">The sequence shown here is derived from an EMBL/GenBank/DDBJ whole genome shotgun (WGS) entry which is preliminary data.</text>
</comment>
<gene>
    <name evidence="5" type="primary">ssuE</name>
    <name evidence="5" type="ORF">F8568_025515</name>
</gene>
<dbReference type="NCBIfam" id="TIGR03567">
    <property type="entry name" value="FMN_reduc_SsuE"/>
    <property type="match status" value="1"/>
</dbReference>
<dbReference type="PANTHER" id="PTHR43408">
    <property type="entry name" value="FMN REDUCTASE (NADPH)"/>
    <property type="match status" value="1"/>
</dbReference>
<dbReference type="Gene3D" id="3.40.50.360">
    <property type="match status" value="1"/>
</dbReference>
<dbReference type="Pfam" id="PF03358">
    <property type="entry name" value="FMN_red"/>
    <property type="match status" value="1"/>
</dbReference>
<keyword evidence="6" id="KW-1185">Reference proteome</keyword>
<name>A0A6I4MJ27_9ACTN</name>
<dbReference type="RefSeq" id="WP_151596222.1">
    <property type="nucleotide sequence ID" value="NZ_WBMS02000021.1"/>
</dbReference>
<dbReference type="EC" id="1.5.1.38" evidence="5"/>
<dbReference type="PANTHER" id="PTHR43408:SF1">
    <property type="entry name" value="FMN REDUCTASE (NADPH)"/>
    <property type="match status" value="1"/>
</dbReference>
<dbReference type="GO" id="GO:0052873">
    <property type="term" value="F:FMN reductase (NADPH) activity"/>
    <property type="evidence" value="ECO:0007669"/>
    <property type="project" value="UniProtKB-EC"/>
</dbReference>
<dbReference type="InterPro" id="IPR005025">
    <property type="entry name" value="FMN_Rdtase-like_dom"/>
</dbReference>
<dbReference type="InterPro" id="IPR020048">
    <property type="entry name" value="NADPH-dep_FMN_reduc_SsuE"/>
</dbReference>
<evidence type="ECO:0000256" key="1">
    <source>
        <dbReference type="ARBA" id="ARBA00022630"/>
    </source>
</evidence>
<dbReference type="AlphaFoldDB" id="A0A6I4MJ27"/>
<keyword evidence="2" id="KW-0288">FMN</keyword>
<dbReference type="SUPFAM" id="SSF52218">
    <property type="entry name" value="Flavoproteins"/>
    <property type="match status" value="1"/>
</dbReference>
<keyword evidence="3 5" id="KW-0560">Oxidoreductase</keyword>
<dbReference type="GO" id="GO:0046306">
    <property type="term" value="P:alkanesulfonate catabolic process"/>
    <property type="evidence" value="ECO:0007669"/>
    <property type="project" value="InterPro"/>
</dbReference>
<dbReference type="EMBL" id="WBMS02000021">
    <property type="protein sequence ID" value="MWA03681.1"/>
    <property type="molecule type" value="Genomic_DNA"/>
</dbReference>
<sequence length="199" mass="20444">MRRTDVPAPAREGGRATAPEVLTIVGSPSRTSLTASVAGYVTERVTGQGFHARTTAARELPPAALLAGDAAHPVIGSVVAAVERAAGLVIATPVYQGAYSGLLKSLLDVLPRHALEGKPILPLATGGSMAHLLVLDYALRPVLVAMGADHIVRGVFVHQRLVTVGRDGGITLDPDIEGPLERAVEVFTAALDAAGARSA</sequence>
<proteinExistence type="predicted"/>
<accession>A0A6I4MJ27</accession>
<dbReference type="InterPro" id="IPR029039">
    <property type="entry name" value="Flavoprotein-like_sf"/>
</dbReference>
<feature type="domain" description="NADPH-dependent FMN reductase-like" evidence="4">
    <location>
        <begin position="20"/>
        <end position="156"/>
    </location>
</feature>
<reference evidence="5" key="1">
    <citation type="submission" date="2019-12" db="EMBL/GenBank/DDBJ databases">
        <title>Actinomadura physcomitrii sp. nov., a novel actinomycete isolated from moss [Physcomitrium sphaericum (Ludw) Fuernr].</title>
        <authorList>
            <person name="Zhuang X."/>
        </authorList>
    </citation>
    <scope>NUCLEOTIDE SEQUENCE [LARGE SCALE GENOMIC DNA]</scope>
    <source>
        <strain evidence="5">LD22</strain>
    </source>
</reference>
<organism evidence="5 6">
    <name type="scientific">Actinomadura physcomitrii</name>
    <dbReference type="NCBI Taxonomy" id="2650748"/>
    <lineage>
        <taxon>Bacteria</taxon>
        <taxon>Bacillati</taxon>
        <taxon>Actinomycetota</taxon>
        <taxon>Actinomycetes</taxon>
        <taxon>Streptosporangiales</taxon>
        <taxon>Thermomonosporaceae</taxon>
        <taxon>Actinomadura</taxon>
    </lineage>
</organism>
<keyword evidence="1" id="KW-0285">Flavoprotein</keyword>
<evidence type="ECO:0000256" key="2">
    <source>
        <dbReference type="ARBA" id="ARBA00022643"/>
    </source>
</evidence>
<evidence type="ECO:0000259" key="4">
    <source>
        <dbReference type="Pfam" id="PF03358"/>
    </source>
</evidence>
<evidence type="ECO:0000256" key="3">
    <source>
        <dbReference type="ARBA" id="ARBA00023002"/>
    </source>
</evidence>
<evidence type="ECO:0000313" key="5">
    <source>
        <dbReference type="EMBL" id="MWA03681.1"/>
    </source>
</evidence>
<dbReference type="Proteomes" id="UP000462055">
    <property type="component" value="Unassembled WGS sequence"/>
</dbReference>
<evidence type="ECO:0000313" key="6">
    <source>
        <dbReference type="Proteomes" id="UP000462055"/>
    </source>
</evidence>
<dbReference type="InterPro" id="IPR051814">
    <property type="entry name" value="NAD(P)H-dep_FMN_reductase"/>
</dbReference>